<keyword evidence="2" id="KW-0472">Membrane</keyword>
<evidence type="ECO:0000313" key="4">
    <source>
        <dbReference type="Proteomes" id="UP000236161"/>
    </source>
</evidence>
<name>A0A2I0BFX1_9ASPA</name>
<sequence>MLLAIVPESAGKSDMNAASVSSSPAHPCRLRILRRKFLSPAKTLMLPLPSPVSSLFRRSRGRPPPHPDHRRKRKPPPTHRDVEFSIDVDDISNRVSLVLSRFYRLSEAKLRHFFSSGAEAYNDLKSSIRVDRSNRIVFSCGQSSLLFVGNIFLWTSVVVLALKIFSWLWAWRYRWTFRDWKVIRRDRSLGGREVVVGRRDWRRKPERRSFWVSVNPLSSSTEIKEEKMRKSLMKQQKKLEKLPNWWPDHVPSPVLLFGKEDWQKEAHKLVKAIMDNRMSGKDYKDDDIIQLREICRTSGAKVSLGTDNARDSFYRAAVEFVLNFCTRVRLPGTAVEIDGEEVKQFICGLAENIGLDNPRAARLICAAVAARTRSSFLQSWAYEVQGKPVDSSEELSNLCQIYQIFPPEENAPEMEMVASGLKNSLKIEQRIRLLTLFGGLCSLDCLRVATEALGLVDVGSDAKHGLSYFGHSGNLSQ</sequence>
<keyword evidence="2" id="KW-1133">Transmembrane helix</keyword>
<keyword evidence="4" id="KW-1185">Reference proteome</keyword>
<proteinExistence type="predicted"/>
<feature type="compositionally biased region" description="Basic residues" evidence="1">
    <location>
        <begin position="57"/>
        <end position="77"/>
    </location>
</feature>
<organism evidence="3 4">
    <name type="scientific">Apostasia shenzhenica</name>
    <dbReference type="NCBI Taxonomy" id="1088818"/>
    <lineage>
        <taxon>Eukaryota</taxon>
        <taxon>Viridiplantae</taxon>
        <taxon>Streptophyta</taxon>
        <taxon>Embryophyta</taxon>
        <taxon>Tracheophyta</taxon>
        <taxon>Spermatophyta</taxon>
        <taxon>Magnoliopsida</taxon>
        <taxon>Liliopsida</taxon>
        <taxon>Asparagales</taxon>
        <taxon>Orchidaceae</taxon>
        <taxon>Apostasioideae</taxon>
        <taxon>Apostasia</taxon>
    </lineage>
</organism>
<dbReference type="STRING" id="1088818.A0A2I0BFX1"/>
<dbReference type="PANTHER" id="PTHR35830">
    <property type="entry name" value="OS05G0299200 PROTEIN"/>
    <property type="match status" value="1"/>
</dbReference>
<dbReference type="EMBL" id="KZ451885">
    <property type="protein sequence ID" value="PKA66698.1"/>
    <property type="molecule type" value="Genomic_DNA"/>
</dbReference>
<dbReference type="PANTHER" id="PTHR35830:SF1">
    <property type="entry name" value="OS05G0299200 PROTEIN"/>
    <property type="match status" value="1"/>
</dbReference>
<evidence type="ECO:0000313" key="3">
    <source>
        <dbReference type="EMBL" id="PKA66698.1"/>
    </source>
</evidence>
<dbReference type="OrthoDB" id="1898167at2759"/>
<dbReference type="Proteomes" id="UP000236161">
    <property type="component" value="Unassembled WGS sequence"/>
</dbReference>
<gene>
    <name evidence="3" type="ORF">AXF42_Ash003353</name>
</gene>
<feature type="transmembrane region" description="Helical" evidence="2">
    <location>
        <begin position="145"/>
        <end position="171"/>
    </location>
</feature>
<evidence type="ECO:0000256" key="2">
    <source>
        <dbReference type="SAM" id="Phobius"/>
    </source>
</evidence>
<accession>A0A2I0BFX1</accession>
<feature type="region of interest" description="Disordered" evidence="1">
    <location>
        <begin position="52"/>
        <end position="81"/>
    </location>
</feature>
<dbReference type="AlphaFoldDB" id="A0A2I0BFX1"/>
<reference evidence="3 4" key="1">
    <citation type="journal article" date="2017" name="Nature">
        <title>The Apostasia genome and the evolution of orchids.</title>
        <authorList>
            <person name="Zhang G.Q."/>
            <person name="Liu K.W."/>
            <person name="Li Z."/>
            <person name="Lohaus R."/>
            <person name="Hsiao Y.Y."/>
            <person name="Niu S.C."/>
            <person name="Wang J.Y."/>
            <person name="Lin Y.C."/>
            <person name="Xu Q."/>
            <person name="Chen L.J."/>
            <person name="Yoshida K."/>
            <person name="Fujiwara S."/>
            <person name="Wang Z.W."/>
            <person name="Zhang Y.Q."/>
            <person name="Mitsuda N."/>
            <person name="Wang M."/>
            <person name="Liu G.H."/>
            <person name="Pecoraro L."/>
            <person name="Huang H.X."/>
            <person name="Xiao X.J."/>
            <person name="Lin M."/>
            <person name="Wu X.Y."/>
            <person name="Wu W.L."/>
            <person name="Chen Y.Y."/>
            <person name="Chang S.B."/>
            <person name="Sakamoto S."/>
            <person name="Ohme-Takagi M."/>
            <person name="Yagi M."/>
            <person name="Zeng S.J."/>
            <person name="Shen C.Y."/>
            <person name="Yeh C.M."/>
            <person name="Luo Y.B."/>
            <person name="Tsai W.C."/>
            <person name="Van de Peer Y."/>
            <person name="Liu Z.J."/>
        </authorList>
    </citation>
    <scope>NUCLEOTIDE SEQUENCE [LARGE SCALE GENOMIC DNA]</scope>
    <source>
        <strain evidence="4">cv. Shenzhen</strain>
        <tissue evidence="3">Stem</tissue>
    </source>
</reference>
<evidence type="ECO:0000256" key="1">
    <source>
        <dbReference type="SAM" id="MobiDB-lite"/>
    </source>
</evidence>
<keyword evidence="2" id="KW-0812">Transmembrane</keyword>
<protein>
    <submittedName>
        <fullName evidence="3">Uncharacterized protein</fullName>
    </submittedName>
</protein>